<feature type="compositionally biased region" description="Low complexity" evidence="7">
    <location>
        <begin position="1268"/>
        <end position="1279"/>
    </location>
</feature>
<dbReference type="InterPro" id="IPR013083">
    <property type="entry name" value="Znf_RING/FYVE/PHD"/>
</dbReference>
<evidence type="ECO:0000256" key="1">
    <source>
        <dbReference type="ARBA" id="ARBA00004123"/>
    </source>
</evidence>
<proteinExistence type="predicted"/>
<dbReference type="Pfam" id="PF13923">
    <property type="entry name" value="zf-C3HC4_2"/>
    <property type="match status" value="1"/>
</dbReference>
<evidence type="ECO:0000256" key="2">
    <source>
        <dbReference type="ARBA" id="ARBA00022723"/>
    </source>
</evidence>
<feature type="compositionally biased region" description="Polar residues" evidence="7">
    <location>
        <begin position="987"/>
        <end position="997"/>
    </location>
</feature>
<dbReference type="Gene3D" id="3.10.20.90">
    <property type="entry name" value="Phosphatidylinositol 3-kinase Catalytic Subunit, Chain A, domain 1"/>
    <property type="match status" value="1"/>
</dbReference>
<feature type="compositionally biased region" description="Basic and acidic residues" evidence="7">
    <location>
        <begin position="425"/>
        <end position="444"/>
    </location>
</feature>
<organism evidence="9 10">
    <name type="scientific">Trichomalopsis sarcophagae</name>
    <dbReference type="NCBI Taxonomy" id="543379"/>
    <lineage>
        <taxon>Eukaryota</taxon>
        <taxon>Metazoa</taxon>
        <taxon>Ecdysozoa</taxon>
        <taxon>Arthropoda</taxon>
        <taxon>Hexapoda</taxon>
        <taxon>Insecta</taxon>
        <taxon>Pterygota</taxon>
        <taxon>Neoptera</taxon>
        <taxon>Endopterygota</taxon>
        <taxon>Hymenoptera</taxon>
        <taxon>Apocrita</taxon>
        <taxon>Proctotrupomorpha</taxon>
        <taxon>Chalcidoidea</taxon>
        <taxon>Pteromalidae</taxon>
        <taxon>Pteromalinae</taxon>
        <taxon>Trichomalopsis</taxon>
    </lineage>
</organism>
<feature type="compositionally biased region" description="Low complexity" evidence="7">
    <location>
        <begin position="450"/>
        <end position="470"/>
    </location>
</feature>
<dbReference type="InterPro" id="IPR001841">
    <property type="entry name" value="Znf_RING"/>
</dbReference>
<feature type="compositionally biased region" description="Polar residues" evidence="7">
    <location>
        <begin position="398"/>
        <end position="417"/>
    </location>
</feature>
<protein>
    <recommendedName>
        <fullName evidence="8">RING-type domain-containing protein</fullName>
    </recommendedName>
</protein>
<keyword evidence="3 6" id="KW-0863">Zinc-finger</keyword>
<dbReference type="PANTHER" id="PTHR10825">
    <property type="entry name" value="RING FINGER DOMAIN-CONTAINING, POLYCOMB GROUP COMPONENT"/>
    <property type="match status" value="1"/>
</dbReference>
<feature type="region of interest" description="Disordered" evidence="7">
    <location>
        <begin position="1355"/>
        <end position="1469"/>
    </location>
</feature>
<evidence type="ECO:0000256" key="6">
    <source>
        <dbReference type="PROSITE-ProRule" id="PRU00175"/>
    </source>
</evidence>
<dbReference type="CDD" id="cd17082">
    <property type="entry name" value="RAWUL_PCGF2_like"/>
    <property type="match status" value="1"/>
</dbReference>
<dbReference type="STRING" id="543379.A0A232FD93"/>
<dbReference type="SMART" id="SM00184">
    <property type="entry name" value="RING"/>
    <property type="match status" value="1"/>
</dbReference>
<feature type="compositionally biased region" description="Polar residues" evidence="7">
    <location>
        <begin position="1254"/>
        <end position="1267"/>
    </location>
</feature>
<evidence type="ECO:0000256" key="3">
    <source>
        <dbReference type="ARBA" id="ARBA00022771"/>
    </source>
</evidence>
<evidence type="ECO:0000313" key="9">
    <source>
        <dbReference type="EMBL" id="OXU28418.1"/>
    </source>
</evidence>
<dbReference type="EMBL" id="NNAY01000434">
    <property type="protein sequence ID" value="OXU28418.1"/>
    <property type="molecule type" value="Genomic_DNA"/>
</dbReference>
<feature type="compositionally biased region" description="Basic and acidic residues" evidence="7">
    <location>
        <begin position="344"/>
        <end position="356"/>
    </location>
</feature>
<evidence type="ECO:0000256" key="4">
    <source>
        <dbReference type="ARBA" id="ARBA00022833"/>
    </source>
</evidence>
<accession>A0A232FD93</accession>
<feature type="compositionally biased region" description="Low complexity" evidence="7">
    <location>
        <begin position="357"/>
        <end position="373"/>
    </location>
</feature>
<dbReference type="Gene3D" id="3.30.40.10">
    <property type="entry name" value="Zinc/RING finger domain, C3HC4 (zinc finger)"/>
    <property type="match status" value="1"/>
</dbReference>
<evidence type="ECO:0000259" key="8">
    <source>
        <dbReference type="PROSITE" id="PS50089"/>
    </source>
</evidence>
<keyword evidence="4" id="KW-0862">Zinc</keyword>
<evidence type="ECO:0000313" key="10">
    <source>
        <dbReference type="Proteomes" id="UP000215335"/>
    </source>
</evidence>
<comment type="caution">
    <text evidence="9">The sequence shown here is derived from an EMBL/GenBank/DDBJ whole genome shotgun (WGS) entry which is preliminary data.</text>
</comment>
<dbReference type="OrthoDB" id="1305878at2759"/>
<feature type="region of interest" description="Disordered" evidence="7">
    <location>
        <begin position="978"/>
        <end position="1040"/>
    </location>
</feature>
<feature type="compositionally biased region" description="Basic and acidic residues" evidence="7">
    <location>
        <begin position="376"/>
        <end position="397"/>
    </location>
</feature>
<dbReference type="InterPro" id="IPR017907">
    <property type="entry name" value="Znf_RING_CS"/>
</dbReference>
<sequence length="1469" mass="157728">MSGQSGGRLHLSTLNEQLTCKLCGGYFIDATTIIECLHSFCKSCIVKYLENNKFCPVCDAQVHKNKPLLNIRPDQILQDIVYKLVPGCYQNEMRCRKEFYAKHPEEKNSVTSPEARGEPVESYIYSPDESLSLSLEYYSPEAAEETENDKEAASKHLPRRYLRCPAAVTVFHLQKLIRAKYGLSEAHRVDIMYKEAPLCATYTLMDIMYIYHWRRKVPLHLSYRIFESASKRIKLSEDNDEFKQSLSNSNMELESKDNEQSVKREWKEVQLKISETGVMSVMDISSLDSKKSTKINEINQQSGLDQAASNSYNVNKTVVKTEEKEAVKSCATSSKSKKVQQDSSAKKSEQAHEEKSSNVSLSAISASQNNSNSEEMEVKSIDQRDLSNELMKADNVKNDNSPKTPNDSAQTSSTGDKSQAHKAQHLLEKIKTEPASTADKRSEGKQNLTNNNSINNENKAEANAKPSAKSNDAKGSPSAGSKINALSAKLQFQPKVGQVNNTYSKKSSVADKKATSTSPVKTTDTKPPKTTIKSEAKPSEGSSNTPVTELNASKVAVTSVSCSGVSIASSLTSGSSVAATYVTAPSTSIDTCATSVKLQQQQHNNALQTVAAPSTESLASIGLHVSTTMPSQVNLNSWMAERSKNSSGKTAMSPDIQLRSMPGMPQIGKDIVCSTTASSPSSSMGRFNIQTPSMSIYSISTTMKNNVYTSATQNYSNSPSKQAMTKPGFGTSTMYPQVPPCPAAIPISLMKPAKTSKGTTLNEICAKISNASSSGSKINDICAKIGESSKEKSKIDAMQQQLQRNKPEVPDLLKISKKTLMTPVNESIHGSGKHIPNIPNVPIYTPSNSQALHASNEAAKDSVKRLATALVSSQAALMTPQMQKMSQKKHSQAVGYKTLRDPPKSWNPTLSKNNYVAAKNQAKEMQNQAQAAYGMNDGSGTASKQPASKQAKIFKIRNMPRYLGNPASGVKPMYGVVNEQSKDKDQSTSTKNNSPTMSMMKIDPQTLSPIVSSPNNSPIVSPPPYSPTARSYQNSPFTPRDICRNSNSPISPRNSPVNMLSTNPFIPSQTHNTNPRLIYSHFPPTFTDASRFSNPLIRSPIGISPPSAFHSSMPPSINKFYQRSGYMTQPQTSVAVAAAAAAAAATASFSSGVTVQQQQQQAPAVQRIPPSSHSSPVPTASSPSASSPSSASSKSPKTSSASPSGAGATNVKLTTTTTTSTTSASVVDSVALQLAKGLAQRDSKVYDLTRTDSPKPSSDNTGATNQNASALLQSAQAAKKSSDISNRAKSSPSVEVQKTSGETSTKHNDLDATNKSSQQEVKIEISTAATLTTTAVTTTVTKELDKDEKSHAKVNGGITITMTNNDKPKVDAAGQEKQEKVEKPTEDKSSVVDAATESEKSNSATSPSKSAPGKTVAQEAPQENIETKQSVTAPQQKLQNTEGGKTGDAATTLQGKKIVADAQKGKAES</sequence>
<keyword evidence="10" id="KW-1185">Reference proteome</keyword>
<evidence type="ECO:0000256" key="7">
    <source>
        <dbReference type="SAM" id="MobiDB-lite"/>
    </source>
</evidence>
<dbReference type="GO" id="GO:1990841">
    <property type="term" value="F:promoter-specific chromatin binding"/>
    <property type="evidence" value="ECO:0007669"/>
    <property type="project" value="TreeGrafter"/>
</dbReference>
<feature type="region of interest" description="Disordered" evidence="7">
    <location>
        <begin position="503"/>
        <end position="547"/>
    </location>
</feature>
<feature type="compositionally biased region" description="Polar residues" evidence="7">
    <location>
        <begin position="1028"/>
        <end position="1037"/>
    </location>
</feature>
<feature type="region of interest" description="Disordered" evidence="7">
    <location>
        <begin position="880"/>
        <end position="910"/>
    </location>
</feature>
<feature type="region of interest" description="Disordered" evidence="7">
    <location>
        <begin position="1158"/>
        <end position="1210"/>
    </location>
</feature>
<name>A0A232FD93_9HYME</name>
<feature type="region of interest" description="Disordered" evidence="7">
    <location>
        <begin position="322"/>
        <end position="481"/>
    </location>
</feature>
<dbReference type="PROSITE" id="PS50089">
    <property type="entry name" value="ZF_RING_2"/>
    <property type="match status" value="1"/>
</dbReference>
<feature type="compositionally biased region" description="Low complexity" evidence="7">
    <location>
        <begin position="1169"/>
        <end position="1210"/>
    </location>
</feature>
<dbReference type="GO" id="GO:0008270">
    <property type="term" value="F:zinc ion binding"/>
    <property type="evidence" value="ECO:0007669"/>
    <property type="project" value="UniProtKB-KW"/>
</dbReference>
<feature type="domain" description="RING-type" evidence="8">
    <location>
        <begin position="20"/>
        <end position="59"/>
    </location>
</feature>
<dbReference type="InterPro" id="IPR032443">
    <property type="entry name" value="RAWUL"/>
</dbReference>
<keyword evidence="5" id="KW-0539">Nucleus</keyword>
<dbReference type="SUPFAM" id="SSF57850">
    <property type="entry name" value="RING/U-box"/>
    <property type="match status" value="1"/>
</dbReference>
<feature type="compositionally biased region" description="Low complexity" evidence="7">
    <location>
        <begin position="1008"/>
        <end position="1019"/>
    </location>
</feature>
<dbReference type="Pfam" id="PF16207">
    <property type="entry name" value="RAWUL"/>
    <property type="match status" value="1"/>
</dbReference>
<feature type="compositionally biased region" description="Polar residues" evidence="7">
    <location>
        <begin position="1283"/>
        <end position="1303"/>
    </location>
</feature>
<evidence type="ECO:0000256" key="5">
    <source>
        <dbReference type="ARBA" id="ARBA00023242"/>
    </source>
</evidence>
<feature type="region of interest" description="Disordered" evidence="7">
    <location>
        <begin position="1245"/>
        <end position="1320"/>
    </location>
</feature>
<dbReference type="GO" id="GO:0035102">
    <property type="term" value="C:PRC1 complex"/>
    <property type="evidence" value="ECO:0007669"/>
    <property type="project" value="TreeGrafter"/>
</dbReference>
<feature type="compositionally biased region" description="Basic and acidic residues" evidence="7">
    <location>
        <begin position="523"/>
        <end position="538"/>
    </location>
</feature>
<comment type="subcellular location">
    <subcellularLocation>
        <location evidence="1">Nucleus</location>
    </subcellularLocation>
</comment>
<dbReference type="Proteomes" id="UP000215335">
    <property type="component" value="Unassembled WGS sequence"/>
</dbReference>
<keyword evidence="2" id="KW-0479">Metal-binding</keyword>
<gene>
    <name evidence="9" type="ORF">TSAR_011338</name>
</gene>
<dbReference type="PANTHER" id="PTHR10825:SF72">
    <property type="entry name" value="UBIQUITIN-LIKE DOMAIN-CONTAINING PROTEIN"/>
    <property type="match status" value="1"/>
</dbReference>
<dbReference type="PROSITE" id="PS00518">
    <property type="entry name" value="ZF_RING_1"/>
    <property type="match status" value="1"/>
</dbReference>
<dbReference type="GO" id="GO:0000122">
    <property type="term" value="P:negative regulation of transcription by RNA polymerase II"/>
    <property type="evidence" value="ECO:0007669"/>
    <property type="project" value="TreeGrafter"/>
</dbReference>
<feature type="compositionally biased region" description="Basic and acidic residues" evidence="7">
    <location>
        <begin position="1366"/>
        <end position="1390"/>
    </location>
</feature>
<reference evidence="9 10" key="1">
    <citation type="journal article" date="2017" name="Curr. Biol.">
        <title>The Evolution of Venom by Co-option of Single-Copy Genes.</title>
        <authorList>
            <person name="Martinson E.O."/>
            <person name="Mrinalini"/>
            <person name="Kelkar Y.D."/>
            <person name="Chang C.H."/>
            <person name="Werren J.H."/>
        </authorList>
    </citation>
    <scope>NUCLEOTIDE SEQUENCE [LARGE SCALE GENOMIC DNA]</scope>
    <source>
        <strain evidence="9 10">Alberta</strain>
        <tissue evidence="9">Whole body</tissue>
    </source>
</reference>
<feature type="compositionally biased region" description="Polar residues" evidence="7">
    <location>
        <begin position="1427"/>
        <end position="1454"/>
    </location>
</feature>
<dbReference type="FunFam" id="3.30.40.10:FF:000033">
    <property type="entry name" value="Polycomb group RING finger protein 3"/>
    <property type="match status" value="1"/>
</dbReference>